<dbReference type="EMBL" id="CP040396">
    <property type="protein sequence ID" value="QCT03834.1"/>
    <property type="molecule type" value="Genomic_DNA"/>
</dbReference>
<dbReference type="InterPro" id="IPR036390">
    <property type="entry name" value="WH_DNA-bd_sf"/>
</dbReference>
<reference evidence="1 2" key="1">
    <citation type="submission" date="2019-05" db="EMBL/GenBank/DDBJ databases">
        <authorList>
            <person name="Chen C."/>
        </authorList>
    </citation>
    <scope>NUCLEOTIDE SEQUENCE [LARGE SCALE GENOMIC DNA]</scope>
    <source>
        <strain evidence="1 2">HB172198</strain>
    </source>
</reference>
<name>A0A4V1G487_9BACL</name>
<gene>
    <name evidence="1" type="ORF">E6C60_3123</name>
</gene>
<evidence type="ECO:0000313" key="2">
    <source>
        <dbReference type="Proteomes" id="UP000300879"/>
    </source>
</evidence>
<dbReference type="Proteomes" id="UP000300879">
    <property type="component" value="Chromosome"/>
</dbReference>
<evidence type="ECO:0000313" key="1">
    <source>
        <dbReference type="EMBL" id="QCT03834.1"/>
    </source>
</evidence>
<accession>A0A4V1G487</accession>
<dbReference type="Pfam" id="PF09639">
    <property type="entry name" value="YjcQ"/>
    <property type="match status" value="1"/>
</dbReference>
<dbReference type="OrthoDB" id="2085166at2"/>
<evidence type="ECO:0008006" key="3">
    <source>
        <dbReference type="Google" id="ProtNLM"/>
    </source>
</evidence>
<dbReference type="KEGG" id="palo:E6C60_3123"/>
<dbReference type="RefSeq" id="WP_138226651.1">
    <property type="nucleotide sequence ID" value="NZ_CP040396.1"/>
</dbReference>
<dbReference type="AlphaFoldDB" id="A0A4V1G487"/>
<protein>
    <recommendedName>
        <fullName evidence="3">YjcQ protein</fullName>
    </recommendedName>
</protein>
<sequence>MNKDKLRYAILKEVNEGNTPLTEEDFDVSEGEFDDAVNFLSREKYLTGLFWADDRPHVNKIGPEVTERGENYLKENSMLSKTYRGLKEVREWIKL</sequence>
<dbReference type="SUPFAM" id="SSF46785">
    <property type="entry name" value="Winged helix' DNA-binding domain"/>
    <property type="match status" value="1"/>
</dbReference>
<proteinExistence type="predicted"/>
<keyword evidence="2" id="KW-1185">Reference proteome</keyword>
<dbReference type="InterPro" id="IPR036388">
    <property type="entry name" value="WH-like_DNA-bd_sf"/>
</dbReference>
<dbReference type="Gene3D" id="1.10.10.10">
    <property type="entry name" value="Winged helix-like DNA-binding domain superfamily/Winged helix DNA-binding domain"/>
    <property type="match status" value="1"/>
</dbReference>
<organism evidence="1 2">
    <name type="scientific">Paenibacillus algicola</name>
    <dbReference type="NCBI Taxonomy" id="2565926"/>
    <lineage>
        <taxon>Bacteria</taxon>
        <taxon>Bacillati</taxon>
        <taxon>Bacillota</taxon>
        <taxon>Bacilli</taxon>
        <taxon>Bacillales</taxon>
        <taxon>Paenibacillaceae</taxon>
        <taxon>Paenibacillus</taxon>
    </lineage>
</organism>
<dbReference type="InterPro" id="IPR018597">
    <property type="entry name" value="Phage_Tuc2009_YjcQ"/>
</dbReference>